<feature type="compositionally biased region" description="Basic and acidic residues" evidence="1">
    <location>
        <begin position="232"/>
        <end position="247"/>
    </location>
</feature>
<feature type="region of interest" description="Disordered" evidence="1">
    <location>
        <begin position="145"/>
        <end position="470"/>
    </location>
</feature>
<feature type="compositionally biased region" description="Acidic residues" evidence="1">
    <location>
        <begin position="349"/>
        <end position="359"/>
    </location>
</feature>
<feature type="region of interest" description="Disordered" evidence="1">
    <location>
        <begin position="527"/>
        <end position="571"/>
    </location>
</feature>
<feature type="region of interest" description="Disordered" evidence="1">
    <location>
        <begin position="481"/>
        <end position="500"/>
    </location>
</feature>
<feature type="compositionally biased region" description="Basic and acidic residues" evidence="1">
    <location>
        <begin position="145"/>
        <end position="163"/>
    </location>
</feature>
<sequence length="602" mass="66517">MEDALKLQGYLMKEKSKLSRLHGLTGDINKRYFKIQSIEGSEELALCYYKKFNVPEIRGWIYLKDVTEIAEDQDTIIVTSAARTLHLYAQTRAQHNLWVTGLAKLCPHAFAILGRNASVRRMENDLRMTSPTDTSLTPAVVDKSFAKDRDKPVIDPQENHSVDGVESSPSTNESDSQSEYFQTARGHDIKRDRNGRHRGQSAGDHGAPEEPHASWSTPRRDSRNVARKQRHRGDAERGRRGGNERVSKGPCHRRREDYEDRRLVRSSGRLVHRGNTCDKGSTRRRKQGQRSRGSGGESVAKASSHDEEESSDTSASPTRNCRNAGDTRDDRDAGATSKSCFTGLPSSASDEDGHEDVADERDLGPCGQYAGRLDEGLNPTSVGEKGSTVSSDMVVVRPPESQDDEMTKKSRAYYSSDNENVETIELDEGESPVVAHIVQVRQPEDNPAPASVPRKSNQDEEKEEVDEEADIDLAVPRLKIGDWEGPHQGQSATSRLHRHISRRDTEAVGFSGGVPPPKEFLTHKLAESPSTTDCERNTGGSDGLPKPTTNGRRRSAADLEWNDGGETPDVRPRSLITCTTRFRMPCVFAQGGLLGTLVSAVV</sequence>
<dbReference type="SMART" id="SM00233">
    <property type="entry name" value="PH"/>
    <property type="match status" value="1"/>
</dbReference>
<feature type="compositionally biased region" description="Polar residues" evidence="1">
    <location>
        <begin position="337"/>
        <end position="348"/>
    </location>
</feature>
<dbReference type="Proteomes" id="UP000002630">
    <property type="component" value="Unassembled WGS sequence"/>
</dbReference>
<dbReference type="InParanoid" id="D7FLD7"/>
<dbReference type="PROSITE" id="PS50003">
    <property type="entry name" value="PH_DOMAIN"/>
    <property type="match status" value="1"/>
</dbReference>
<feature type="compositionally biased region" description="Basic and acidic residues" evidence="1">
    <location>
        <begin position="254"/>
        <end position="263"/>
    </location>
</feature>
<evidence type="ECO:0000256" key="1">
    <source>
        <dbReference type="SAM" id="MobiDB-lite"/>
    </source>
</evidence>
<name>D7FLD7_ECTSI</name>
<gene>
    <name evidence="3" type="ORF">Esi_0159_0031</name>
</gene>
<evidence type="ECO:0000313" key="4">
    <source>
        <dbReference type="Proteomes" id="UP000002630"/>
    </source>
</evidence>
<feature type="domain" description="PH" evidence="2">
    <location>
        <begin position="4"/>
        <end position="107"/>
    </location>
</feature>
<dbReference type="SUPFAM" id="SSF50729">
    <property type="entry name" value="PH domain-like"/>
    <property type="match status" value="1"/>
</dbReference>
<dbReference type="InterPro" id="IPR001849">
    <property type="entry name" value="PH_domain"/>
</dbReference>
<accession>D7FLD7</accession>
<feature type="compositionally biased region" description="Acidic residues" evidence="1">
    <location>
        <begin position="419"/>
        <end position="430"/>
    </location>
</feature>
<keyword evidence="4" id="KW-1185">Reference proteome</keyword>
<dbReference type="EMBL" id="FN649760">
    <property type="protein sequence ID" value="CBJ29705.1"/>
    <property type="molecule type" value="Genomic_DNA"/>
</dbReference>
<dbReference type="AlphaFoldDB" id="D7FLD7"/>
<evidence type="ECO:0000259" key="2">
    <source>
        <dbReference type="PROSITE" id="PS50003"/>
    </source>
</evidence>
<feature type="compositionally biased region" description="Polar residues" evidence="1">
    <location>
        <begin position="167"/>
        <end position="181"/>
    </location>
</feature>
<evidence type="ECO:0000313" key="3">
    <source>
        <dbReference type="EMBL" id="CBJ29705.1"/>
    </source>
</evidence>
<feature type="compositionally biased region" description="Basic and acidic residues" evidence="1">
    <location>
        <begin position="206"/>
        <end position="224"/>
    </location>
</feature>
<reference evidence="3 4" key="1">
    <citation type="journal article" date="2010" name="Nature">
        <title>The Ectocarpus genome and the independent evolution of multicellularity in brown algae.</title>
        <authorList>
            <person name="Cock J.M."/>
            <person name="Sterck L."/>
            <person name="Rouze P."/>
            <person name="Scornet D."/>
            <person name="Allen A.E."/>
            <person name="Amoutzias G."/>
            <person name="Anthouard V."/>
            <person name="Artiguenave F."/>
            <person name="Aury J.M."/>
            <person name="Badger J.H."/>
            <person name="Beszteri B."/>
            <person name="Billiau K."/>
            <person name="Bonnet E."/>
            <person name="Bothwell J.H."/>
            <person name="Bowler C."/>
            <person name="Boyen C."/>
            <person name="Brownlee C."/>
            <person name="Carrano C.J."/>
            <person name="Charrier B."/>
            <person name="Cho G.Y."/>
            <person name="Coelho S.M."/>
            <person name="Collen J."/>
            <person name="Corre E."/>
            <person name="Da Silva C."/>
            <person name="Delage L."/>
            <person name="Delaroque N."/>
            <person name="Dittami S.M."/>
            <person name="Doulbeau S."/>
            <person name="Elias M."/>
            <person name="Farnham G."/>
            <person name="Gachon C.M."/>
            <person name="Gschloessl B."/>
            <person name="Heesch S."/>
            <person name="Jabbari K."/>
            <person name="Jubin C."/>
            <person name="Kawai H."/>
            <person name="Kimura K."/>
            <person name="Kloareg B."/>
            <person name="Kupper F.C."/>
            <person name="Lang D."/>
            <person name="Le Bail A."/>
            <person name="Leblanc C."/>
            <person name="Lerouge P."/>
            <person name="Lohr M."/>
            <person name="Lopez P.J."/>
            <person name="Martens C."/>
            <person name="Maumus F."/>
            <person name="Michel G."/>
            <person name="Miranda-Saavedra D."/>
            <person name="Morales J."/>
            <person name="Moreau H."/>
            <person name="Motomura T."/>
            <person name="Nagasato C."/>
            <person name="Napoli C.A."/>
            <person name="Nelson D.R."/>
            <person name="Nyvall-Collen P."/>
            <person name="Peters A.F."/>
            <person name="Pommier C."/>
            <person name="Potin P."/>
            <person name="Poulain J."/>
            <person name="Quesneville H."/>
            <person name="Read B."/>
            <person name="Rensing S.A."/>
            <person name="Ritter A."/>
            <person name="Rousvoal S."/>
            <person name="Samanta M."/>
            <person name="Samson G."/>
            <person name="Schroeder D.C."/>
            <person name="Segurens B."/>
            <person name="Strittmatter M."/>
            <person name="Tonon T."/>
            <person name="Tregear J.W."/>
            <person name="Valentin K."/>
            <person name="von Dassow P."/>
            <person name="Yamagishi T."/>
            <person name="Van de Peer Y."/>
            <person name="Wincker P."/>
        </authorList>
    </citation>
    <scope>NUCLEOTIDE SEQUENCE [LARGE SCALE GENOMIC DNA]</scope>
    <source>
        <strain evidence="4">Ec32 / CCAP1310/4</strain>
    </source>
</reference>
<proteinExistence type="predicted"/>
<dbReference type="InterPro" id="IPR011993">
    <property type="entry name" value="PH-like_dom_sf"/>
</dbReference>
<dbReference type="Gene3D" id="2.30.29.30">
    <property type="entry name" value="Pleckstrin-homology domain (PH domain)/Phosphotyrosine-binding domain (PTB)"/>
    <property type="match status" value="1"/>
</dbReference>
<dbReference type="OrthoDB" id="127278at2759"/>
<protein>
    <recommendedName>
        <fullName evidence="2">PH domain-containing protein</fullName>
    </recommendedName>
</protein>
<organism evidence="3 4">
    <name type="scientific">Ectocarpus siliculosus</name>
    <name type="common">Brown alga</name>
    <name type="synonym">Conferva siliculosa</name>
    <dbReference type="NCBI Taxonomy" id="2880"/>
    <lineage>
        <taxon>Eukaryota</taxon>
        <taxon>Sar</taxon>
        <taxon>Stramenopiles</taxon>
        <taxon>Ochrophyta</taxon>
        <taxon>PX clade</taxon>
        <taxon>Phaeophyceae</taxon>
        <taxon>Ectocarpales</taxon>
        <taxon>Ectocarpaceae</taxon>
        <taxon>Ectocarpus</taxon>
    </lineage>
</organism>
<feature type="compositionally biased region" description="Acidic residues" evidence="1">
    <location>
        <begin position="460"/>
        <end position="470"/>
    </location>
</feature>